<protein>
    <submittedName>
        <fullName evidence="2">Lrp/AsnC ligand binding domain-containing protein</fullName>
    </submittedName>
</protein>
<evidence type="ECO:0000259" key="1">
    <source>
        <dbReference type="Pfam" id="PF01037"/>
    </source>
</evidence>
<name>A0ABU1DYM2_9FLAO</name>
<organism evidence="2 3">
    <name type="scientific">Chryseobacterium metallicongregator</name>
    <dbReference type="NCBI Taxonomy" id="3073042"/>
    <lineage>
        <taxon>Bacteria</taxon>
        <taxon>Pseudomonadati</taxon>
        <taxon>Bacteroidota</taxon>
        <taxon>Flavobacteriia</taxon>
        <taxon>Flavobacteriales</taxon>
        <taxon>Weeksellaceae</taxon>
        <taxon>Chryseobacterium group</taxon>
        <taxon>Chryseobacterium</taxon>
    </lineage>
</organism>
<sequence>MDQAQTLFTSAPEVQQCYYVTGESDFVLIIVVSSMKDYEQLTRRIFYGNDNIKHFRTLVSMNTVKSGLEIPIHMLL</sequence>
<dbReference type="Pfam" id="PF01037">
    <property type="entry name" value="AsnC_trans_reg"/>
    <property type="match status" value="1"/>
</dbReference>
<comment type="caution">
    <text evidence="2">The sequence shown here is derived from an EMBL/GenBank/DDBJ whole genome shotgun (WGS) entry which is preliminary data.</text>
</comment>
<gene>
    <name evidence="2" type="ORF">REB14_00460</name>
</gene>
<dbReference type="InterPro" id="IPR011008">
    <property type="entry name" value="Dimeric_a/b-barrel"/>
</dbReference>
<keyword evidence="3" id="KW-1185">Reference proteome</keyword>
<dbReference type="SUPFAM" id="SSF54909">
    <property type="entry name" value="Dimeric alpha+beta barrel"/>
    <property type="match status" value="1"/>
</dbReference>
<dbReference type="EMBL" id="JAVIXS010000001">
    <property type="protein sequence ID" value="MDR4950648.1"/>
    <property type="molecule type" value="Genomic_DNA"/>
</dbReference>
<feature type="domain" description="Transcription regulator AsnC/Lrp ligand binding" evidence="1">
    <location>
        <begin position="9"/>
        <end position="63"/>
    </location>
</feature>
<reference evidence="2 3" key="1">
    <citation type="submission" date="2023-08" db="EMBL/GenBank/DDBJ databases">
        <authorList>
            <person name="Maltman C."/>
        </authorList>
    </citation>
    <scope>NUCLEOTIDE SEQUENCE [LARGE SCALE GENOMIC DNA]</scope>
    <source>
        <strain evidence="2 3">ES2</strain>
    </source>
</reference>
<evidence type="ECO:0000313" key="2">
    <source>
        <dbReference type="EMBL" id="MDR4950648.1"/>
    </source>
</evidence>
<dbReference type="RefSeq" id="WP_262487992.1">
    <property type="nucleotide sequence ID" value="NZ_JAVIXS010000001.1"/>
</dbReference>
<evidence type="ECO:0000313" key="3">
    <source>
        <dbReference type="Proteomes" id="UP001260959"/>
    </source>
</evidence>
<proteinExistence type="predicted"/>
<dbReference type="Gene3D" id="3.30.70.920">
    <property type="match status" value="1"/>
</dbReference>
<dbReference type="Proteomes" id="UP001260959">
    <property type="component" value="Unassembled WGS sequence"/>
</dbReference>
<dbReference type="InterPro" id="IPR019887">
    <property type="entry name" value="Tscrpt_reg_AsnC/Lrp_C"/>
</dbReference>
<accession>A0ABU1DYM2</accession>